<proteinExistence type="predicted"/>
<evidence type="ECO:0000313" key="2">
    <source>
        <dbReference type="Proteomes" id="UP000271098"/>
    </source>
</evidence>
<evidence type="ECO:0000313" key="3">
    <source>
        <dbReference type="WBParaSite" id="GPUH_0000582101-mRNA-1"/>
    </source>
</evidence>
<dbReference type="EMBL" id="UYRT01012761">
    <property type="protein sequence ID" value="VDK52251.1"/>
    <property type="molecule type" value="Genomic_DNA"/>
</dbReference>
<dbReference type="AlphaFoldDB" id="A0A183DAS2"/>
<organism evidence="3">
    <name type="scientific">Gongylonema pulchrum</name>
    <dbReference type="NCBI Taxonomy" id="637853"/>
    <lineage>
        <taxon>Eukaryota</taxon>
        <taxon>Metazoa</taxon>
        <taxon>Ecdysozoa</taxon>
        <taxon>Nematoda</taxon>
        <taxon>Chromadorea</taxon>
        <taxon>Rhabditida</taxon>
        <taxon>Spirurina</taxon>
        <taxon>Spiruromorpha</taxon>
        <taxon>Spiruroidea</taxon>
        <taxon>Gongylonematidae</taxon>
        <taxon>Gongylonema</taxon>
    </lineage>
</organism>
<evidence type="ECO:0000313" key="1">
    <source>
        <dbReference type="EMBL" id="VDK52251.1"/>
    </source>
</evidence>
<dbReference type="WBParaSite" id="GPUH_0000582101-mRNA-1">
    <property type="protein sequence ID" value="GPUH_0000582101-mRNA-1"/>
    <property type="gene ID" value="GPUH_0000582101"/>
</dbReference>
<reference evidence="3" key="1">
    <citation type="submission" date="2016-06" db="UniProtKB">
        <authorList>
            <consortium name="WormBaseParasite"/>
        </authorList>
    </citation>
    <scope>IDENTIFICATION</scope>
</reference>
<dbReference type="Proteomes" id="UP000271098">
    <property type="component" value="Unassembled WGS sequence"/>
</dbReference>
<name>A0A183DAS2_9BILA</name>
<sequence>MFQFEKYVEVIKHPNGGASIVKTDWAKLVENFNETELKQFSSEFAIYGLSEENGVPVFVAAIIEHATDFLDVITFSCLFDFLKKIVRFIYYQCFLSLILGVVEQRYLYPQFDLLMRSRKLGIRSLFELFILANRWSSASFSGSVQMWASTGSLRAVS</sequence>
<protein>
    <submittedName>
        <fullName evidence="3">HECT domain-containing protein</fullName>
    </submittedName>
</protein>
<gene>
    <name evidence="1" type="ORF">GPUH_LOCUS5812</name>
</gene>
<accession>A0A183DAS2</accession>
<reference evidence="1 2" key="2">
    <citation type="submission" date="2018-11" db="EMBL/GenBank/DDBJ databases">
        <authorList>
            <consortium name="Pathogen Informatics"/>
        </authorList>
    </citation>
    <scope>NUCLEOTIDE SEQUENCE [LARGE SCALE GENOMIC DNA]</scope>
</reference>
<dbReference type="OrthoDB" id="5872972at2759"/>
<keyword evidence="2" id="KW-1185">Reference proteome</keyword>